<feature type="transmembrane region" description="Helical" evidence="1">
    <location>
        <begin position="275"/>
        <end position="292"/>
    </location>
</feature>
<sequence>MNNKKLSNKNIFSYAIGDFYGGGAFFIIGALFLVFLTDVGGLKSTYAGIIILVGKIWDAVTDPTMGYISDHTKSKHGRRRIYFLVGIIPIMISFALLWVNVNTPSQVLKFIYYLVTYLLFNTVFTMVMVPYNSMPAEMTDDYKERSKLISIRMVFSQFGALLGAVLPLTIINSFQDKGTGFLIMGVMFGIMYACPWYFVFKGTSERQCSIEDRNSKGMMAELKDLFKEFASTYKNKSLKIHLTMYVCAYVAMDIFNALLIYYLRNYLGKESFYQVILGVLVIVEMGTLYFVAKECSKTGNAATYRRHSIIWVIGIILLGLATPNTPVGFLIALAAIVGIGLSGDVMVPYNMLAFVVDADELISMRRREGTYAGMMTFLRKLAQAFALFLVGVGLDLVGYQSGGVIKQTTSAITGIRIMFCIIPVLLISYGFYTSFKFKIDPKNHKILMEEINRLKEGGKKETVEAKTKEVCEDITGISYEKLWSVNG</sequence>
<keyword evidence="1" id="KW-1133">Transmembrane helix</keyword>
<dbReference type="STRING" id="1121316.SAMN02745207_02696"/>
<dbReference type="PANTHER" id="PTHR11328">
    <property type="entry name" value="MAJOR FACILITATOR SUPERFAMILY DOMAIN-CONTAINING PROTEIN"/>
    <property type="match status" value="1"/>
</dbReference>
<dbReference type="GO" id="GO:0006814">
    <property type="term" value="P:sodium ion transport"/>
    <property type="evidence" value="ECO:0007669"/>
    <property type="project" value="InterPro"/>
</dbReference>
<organism evidence="2 3">
    <name type="scientific">Clostridium grantii DSM 8605</name>
    <dbReference type="NCBI Taxonomy" id="1121316"/>
    <lineage>
        <taxon>Bacteria</taxon>
        <taxon>Bacillati</taxon>
        <taxon>Bacillota</taxon>
        <taxon>Clostridia</taxon>
        <taxon>Eubacteriales</taxon>
        <taxon>Clostridiaceae</taxon>
        <taxon>Clostridium</taxon>
    </lineage>
</organism>
<protein>
    <submittedName>
        <fullName evidence="2">Oligogalacturonide transporter</fullName>
    </submittedName>
</protein>
<feature type="transmembrane region" description="Helical" evidence="1">
    <location>
        <begin position="377"/>
        <end position="399"/>
    </location>
</feature>
<feature type="transmembrane region" description="Helical" evidence="1">
    <location>
        <begin position="81"/>
        <end position="99"/>
    </location>
</feature>
<dbReference type="GO" id="GO:0015293">
    <property type="term" value="F:symporter activity"/>
    <property type="evidence" value="ECO:0007669"/>
    <property type="project" value="InterPro"/>
</dbReference>
<proteinExistence type="predicted"/>
<keyword evidence="3" id="KW-1185">Reference proteome</keyword>
<keyword evidence="1" id="KW-0472">Membrane</keyword>
<dbReference type="SUPFAM" id="SSF103473">
    <property type="entry name" value="MFS general substrate transporter"/>
    <property type="match status" value="1"/>
</dbReference>
<feature type="transmembrane region" description="Helical" evidence="1">
    <location>
        <begin position="304"/>
        <end position="321"/>
    </location>
</feature>
<dbReference type="InterPro" id="IPR039672">
    <property type="entry name" value="MFS_2"/>
</dbReference>
<dbReference type="Pfam" id="PF13347">
    <property type="entry name" value="MFS_2"/>
    <property type="match status" value="1"/>
</dbReference>
<evidence type="ECO:0000313" key="2">
    <source>
        <dbReference type="EMBL" id="SHH82935.1"/>
    </source>
</evidence>
<dbReference type="GO" id="GO:0005886">
    <property type="term" value="C:plasma membrane"/>
    <property type="evidence" value="ECO:0007669"/>
    <property type="project" value="TreeGrafter"/>
</dbReference>
<feature type="transmembrane region" description="Helical" evidence="1">
    <location>
        <begin position="111"/>
        <end position="132"/>
    </location>
</feature>
<dbReference type="InterPro" id="IPR001927">
    <property type="entry name" value="Na/Gal_symport"/>
</dbReference>
<evidence type="ECO:0000313" key="3">
    <source>
        <dbReference type="Proteomes" id="UP000184447"/>
    </source>
</evidence>
<gene>
    <name evidence="2" type="ORF">SAMN02745207_02696</name>
</gene>
<feature type="transmembrane region" description="Helical" evidence="1">
    <location>
        <begin position="242"/>
        <end position="263"/>
    </location>
</feature>
<feature type="transmembrane region" description="Helical" evidence="1">
    <location>
        <begin position="42"/>
        <end position="60"/>
    </location>
</feature>
<dbReference type="OrthoDB" id="9764596at2"/>
<feature type="transmembrane region" description="Helical" evidence="1">
    <location>
        <begin position="327"/>
        <end position="356"/>
    </location>
</feature>
<feature type="transmembrane region" description="Helical" evidence="1">
    <location>
        <begin position="180"/>
        <end position="200"/>
    </location>
</feature>
<dbReference type="PANTHER" id="PTHR11328:SF24">
    <property type="entry name" value="MAJOR FACILITATOR SUPERFAMILY (MFS) PROFILE DOMAIN-CONTAINING PROTEIN"/>
    <property type="match status" value="1"/>
</dbReference>
<accession>A0A1M5W634</accession>
<feature type="transmembrane region" description="Helical" evidence="1">
    <location>
        <begin position="153"/>
        <end position="174"/>
    </location>
</feature>
<keyword evidence="1" id="KW-0812">Transmembrane</keyword>
<dbReference type="RefSeq" id="WP_159434089.1">
    <property type="nucleotide sequence ID" value="NZ_FQXM01000015.1"/>
</dbReference>
<feature type="transmembrane region" description="Helical" evidence="1">
    <location>
        <begin position="12"/>
        <end position="36"/>
    </location>
</feature>
<dbReference type="InterPro" id="IPR036259">
    <property type="entry name" value="MFS_trans_sf"/>
</dbReference>
<dbReference type="AlphaFoldDB" id="A0A1M5W634"/>
<dbReference type="Gene3D" id="1.20.1250.20">
    <property type="entry name" value="MFS general substrate transporter like domains"/>
    <property type="match status" value="2"/>
</dbReference>
<name>A0A1M5W634_9CLOT</name>
<dbReference type="CDD" id="cd17332">
    <property type="entry name" value="MFS_MelB_like"/>
    <property type="match status" value="1"/>
</dbReference>
<evidence type="ECO:0000256" key="1">
    <source>
        <dbReference type="SAM" id="Phobius"/>
    </source>
</evidence>
<dbReference type="NCBIfam" id="TIGR00792">
    <property type="entry name" value="gph"/>
    <property type="match status" value="1"/>
</dbReference>
<reference evidence="2 3" key="1">
    <citation type="submission" date="2016-11" db="EMBL/GenBank/DDBJ databases">
        <authorList>
            <person name="Jaros S."/>
            <person name="Januszkiewicz K."/>
            <person name="Wedrychowicz H."/>
        </authorList>
    </citation>
    <scope>NUCLEOTIDE SEQUENCE [LARGE SCALE GENOMIC DNA]</scope>
    <source>
        <strain evidence="2 3">DSM 8605</strain>
    </source>
</reference>
<dbReference type="EMBL" id="FQXM01000015">
    <property type="protein sequence ID" value="SHH82935.1"/>
    <property type="molecule type" value="Genomic_DNA"/>
</dbReference>
<dbReference type="Proteomes" id="UP000184447">
    <property type="component" value="Unassembled WGS sequence"/>
</dbReference>
<dbReference type="GO" id="GO:0008643">
    <property type="term" value="P:carbohydrate transport"/>
    <property type="evidence" value="ECO:0007669"/>
    <property type="project" value="InterPro"/>
</dbReference>
<feature type="transmembrane region" description="Helical" evidence="1">
    <location>
        <begin position="411"/>
        <end position="432"/>
    </location>
</feature>